<dbReference type="OrthoDB" id="8671611at2"/>
<evidence type="ECO:0000256" key="1">
    <source>
        <dbReference type="ARBA" id="ARBA00023002"/>
    </source>
</evidence>
<proteinExistence type="predicted"/>
<dbReference type="Gene3D" id="3.50.50.60">
    <property type="entry name" value="FAD/NAD(P)-binding domain"/>
    <property type="match status" value="1"/>
</dbReference>
<protein>
    <submittedName>
        <fullName evidence="3">Monooxygenase</fullName>
    </submittedName>
</protein>
<dbReference type="PANTHER" id="PTHR43539">
    <property type="entry name" value="FLAVIN-BINDING MONOOXYGENASE-LIKE PROTEIN (AFU_ORTHOLOGUE AFUA_4G09220)"/>
    <property type="match status" value="1"/>
</dbReference>
<reference evidence="3 4" key="1">
    <citation type="journal article" date="2012" name="J. Bacteriol.">
        <title>Draft Genome Sequence of Novosphingobium nitrogenifigens Y88T.</title>
        <authorList>
            <person name="Strabala T.J."/>
            <person name="Macdonald L."/>
            <person name="Liu V."/>
            <person name="Smit A.M."/>
        </authorList>
    </citation>
    <scope>NUCLEOTIDE SEQUENCE [LARGE SCALE GENOMIC DNA]</scope>
    <source>
        <strain evidence="3 4">DSM 19370</strain>
    </source>
</reference>
<accession>F1Z6I2</accession>
<dbReference type="InParanoid" id="F1Z6I2"/>
<dbReference type="InterPro" id="IPR050982">
    <property type="entry name" value="Auxin_biosynth/cation_transpt"/>
</dbReference>
<dbReference type="STRING" id="983920.Y88_2426"/>
<dbReference type="GO" id="GO:0004497">
    <property type="term" value="F:monooxygenase activity"/>
    <property type="evidence" value="ECO:0007669"/>
    <property type="project" value="UniProtKB-KW"/>
</dbReference>
<name>F1Z6I2_9SPHN</name>
<dbReference type="PANTHER" id="PTHR43539:SF91">
    <property type="entry name" value="FAD-DEPENDENT URATE HYDROXYLASE"/>
    <property type="match status" value="1"/>
</dbReference>
<keyword evidence="4" id="KW-1185">Reference proteome</keyword>
<dbReference type="InterPro" id="IPR038732">
    <property type="entry name" value="HpyO/CreE_NAD-binding"/>
</dbReference>
<evidence type="ECO:0000313" key="4">
    <source>
        <dbReference type="Proteomes" id="UP000004728"/>
    </source>
</evidence>
<dbReference type="RefSeq" id="WP_008069927.1">
    <property type="nucleotide sequence ID" value="NZ_AQWK01000003.1"/>
</dbReference>
<dbReference type="EMBL" id="AEWJ01000025">
    <property type="protein sequence ID" value="EGD59642.1"/>
    <property type="molecule type" value="Genomic_DNA"/>
</dbReference>
<evidence type="ECO:0000313" key="3">
    <source>
        <dbReference type="EMBL" id="EGD59642.1"/>
    </source>
</evidence>
<dbReference type="HOGENOM" id="CLU_044076_0_0_5"/>
<dbReference type="GO" id="GO:0050660">
    <property type="term" value="F:flavin adenine dinucleotide binding"/>
    <property type="evidence" value="ECO:0007669"/>
    <property type="project" value="TreeGrafter"/>
</dbReference>
<dbReference type="Pfam" id="PF13454">
    <property type="entry name" value="NAD_binding_9"/>
    <property type="match status" value="1"/>
</dbReference>
<comment type="caution">
    <text evidence="3">The sequence shown here is derived from an EMBL/GenBank/DDBJ whole genome shotgun (WGS) entry which is preliminary data.</text>
</comment>
<dbReference type="InterPro" id="IPR036188">
    <property type="entry name" value="FAD/NAD-bd_sf"/>
</dbReference>
<dbReference type="eggNOG" id="COG2072">
    <property type="taxonomic scope" value="Bacteria"/>
</dbReference>
<dbReference type="AlphaFoldDB" id="F1Z6I2"/>
<keyword evidence="3" id="KW-0503">Monooxygenase</keyword>
<organism evidence="3 4">
    <name type="scientific">Novosphingobium nitrogenifigens DSM 19370</name>
    <dbReference type="NCBI Taxonomy" id="983920"/>
    <lineage>
        <taxon>Bacteria</taxon>
        <taxon>Pseudomonadati</taxon>
        <taxon>Pseudomonadota</taxon>
        <taxon>Alphaproteobacteria</taxon>
        <taxon>Sphingomonadales</taxon>
        <taxon>Sphingomonadaceae</taxon>
        <taxon>Novosphingobium</taxon>
    </lineage>
</organism>
<sequence>MTLPAQDAIGLAALEAQLRRQLDLTNCGGPDWTRPRHHPRGPVLDVVVIGGGQSGLATAFGLRRERINNVLVLDENPEGLEGPWETYARMITLRTPKHLTPIDYGLPALTFRAWYEAQFGSQGWDALDKIPRRVWMDYLKWYRRVLALPVRNGARLDRIEPVEPGLFALHLADGDSLLARKVVLATGIQGGGEWHTPDFIKAALPRELYMHTSEMVDFTRLAGKRIGILGGGASAFDNANAALGEGVGEVHVFMRRKVLPRVNPIRYMERVGFTARYPALSDGEKYRAMDCFLGHNQPPTNDTFSRAASWPGFALHMGSPWEKVEHVDGRARVTTPKGTFDFDLLVLSTGLISDPALRPELAEIAPAIATWGDKVAIEGPRNALIDAHPYLGPAFEFLPRDGADPARLHGLFAFNYSALISQGLSASALSGMQNALPRLIRGVADQLFLDDRETMIAEFAAYDEPEFLGEWPLAREAAE</sequence>
<gene>
    <name evidence="3" type="ORF">Y88_2426</name>
</gene>
<evidence type="ECO:0000259" key="2">
    <source>
        <dbReference type="Pfam" id="PF13454"/>
    </source>
</evidence>
<feature type="domain" description="FAD-dependent urate hydroxylase HpyO/Asp monooxygenase CreE-like FAD/NAD(P)-binding" evidence="2">
    <location>
        <begin position="47"/>
        <end position="188"/>
    </location>
</feature>
<dbReference type="SUPFAM" id="SSF51905">
    <property type="entry name" value="FAD/NAD(P)-binding domain"/>
    <property type="match status" value="1"/>
</dbReference>
<keyword evidence="1" id="KW-0560">Oxidoreductase</keyword>
<dbReference type="Proteomes" id="UP000004728">
    <property type="component" value="Unassembled WGS sequence"/>
</dbReference>